<protein>
    <submittedName>
        <fullName evidence="1">Uncharacterized protein</fullName>
    </submittedName>
</protein>
<comment type="caution">
    <text evidence="1">The sequence shown here is derived from an EMBL/GenBank/DDBJ whole genome shotgun (WGS) entry which is preliminary data.</text>
</comment>
<evidence type="ECO:0000313" key="1">
    <source>
        <dbReference type="EMBL" id="KAL2748871.1"/>
    </source>
</evidence>
<proteinExistence type="predicted"/>
<evidence type="ECO:0000313" key="2">
    <source>
        <dbReference type="Proteomes" id="UP001607303"/>
    </source>
</evidence>
<keyword evidence="2" id="KW-1185">Reference proteome</keyword>
<name>A0ABD2CUQ5_VESMC</name>
<dbReference type="EMBL" id="JAYRBN010000029">
    <property type="protein sequence ID" value="KAL2748871.1"/>
    <property type="molecule type" value="Genomic_DNA"/>
</dbReference>
<gene>
    <name evidence="1" type="ORF">V1477_002807</name>
</gene>
<organism evidence="1 2">
    <name type="scientific">Vespula maculifrons</name>
    <name type="common">Eastern yellow jacket</name>
    <name type="synonym">Wasp</name>
    <dbReference type="NCBI Taxonomy" id="7453"/>
    <lineage>
        <taxon>Eukaryota</taxon>
        <taxon>Metazoa</taxon>
        <taxon>Ecdysozoa</taxon>
        <taxon>Arthropoda</taxon>
        <taxon>Hexapoda</taxon>
        <taxon>Insecta</taxon>
        <taxon>Pterygota</taxon>
        <taxon>Neoptera</taxon>
        <taxon>Endopterygota</taxon>
        <taxon>Hymenoptera</taxon>
        <taxon>Apocrita</taxon>
        <taxon>Aculeata</taxon>
        <taxon>Vespoidea</taxon>
        <taxon>Vespidae</taxon>
        <taxon>Vespinae</taxon>
        <taxon>Vespula</taxon>
    </lineage>
</organism>
<dbReference type="AlphaFoldDB" id="A0ABD2CUQ5"/>
<reference evidence="1 2" key="1">
    <citation type="journal article" date="2024" name="Ann. Entomol. Soc. Am.">
        <title>Genomic analyses of the southern and eastern yellowjacket wasps (Hymenoptera: Vespidae) reveal evolutionary signatures of social life.</title>
        <authorList>
            <person name="Catto M.A."/>
            <person name="Caine P.B."/>
            <person name="Orr S.E."/>
            <person name="Hunt B.G."/>
            <person name="Goodisman M.A.D."/>
        </authorList>
    </citation>
    <scope>NUCLEOTIDE SEQUENCE [LARGE SCALE GENOMIC DNA]</scope>
    <source>
        <strain evidence="1">232</strain>
        <tissue evidence="1">Head and thorax</tissue>
    </source>
</reference>
<sequence length="90" mass="10066">MEQETFVLFHVAGVTAKNEPVWSLALVYIKRRQVLSHERSSLLFWLLPSPPAVALPPPLRIFNSLPVPSQARFMANGKRGKSLSPPLDAF</sequence>
<dbReference type="Proteomes" id="UP001607303">
    <property type="component" value="Unassembled WGS sequence"/>
</dbReference>
<accession>A0ABD2CUQ5</accession>